<dbReference type="Proteomes" id="UP001432322">
    <property type="component" value="Unassembled WGS sequence"/>
</dbReference>
<feature type="chain" id="PRO_5044011591" evidence="1">
    <location>
        <begin position="18"/>
        <end position="102"/>
    </location>
</feature>
<evidence type="ECO:0000313" key="3">
    <source>
        <dbReference type="Proteomes" id="UP001432322"/>
    </source>
</evidence>
<gene>
    <name evidence="2" type="ORF">PFISCL1PPCAC_12040</name>
</gene>
<accession>A0AAV5VQY0</accession>
<protein>
    <submittedName>
        <fullName evidence="2">Uncharacterized protein</fullName>
    </submittedName>
</protein>
<comment type="caution">
    <text evidence="2">The sequence shown here is derived from an EMBL/GenBank/DDBJ whole genome shotgun (WGS) entry which is preliminary data.</text>
</comment>
<evidence type="ECO:0000256" key="1">
    <source>
        <dbReference type="SAM" id="SignalP"/>
    </source>
</evidence>
<name>A0AAV5VQY0_9BILA</name>
<feature type="signal peptide" evidence="1">
    <location>
        <begin position="1"/>
        <end position="17"/>
    </location>
</feature>
<keyword evidence="3" id="KW-1185">Reference proteome</keyword>
<proteinExistence type="predicted"/>
<dbReference type="AlphaFoldDB" id="A0AAV5VQY0"/>
<evidence type="ECO:0000313" key="2">
    <source>
        <dbReference type="EMBL" id="GMT20743.1"/>
    </source>
</evidence>
<feature type="non-terminal residue" evidence="2">
    <location>
        <position position="1"/>
    </location>
</feature>
<dbReference type="EMBL" id="BTSY01000003">
    <property type="protein sequence ID" value="GMT20743.1"/>
    <property type="molecule type" value="Genomic_DNA"/>
</dbReference>
<organism evidence="2 3">
    <name type="scientific">Pristionchus fissidentatus</name>
    <dbReference type="NCBI Taxonomy" id="1538716"/>
    <lineage>
        <taxon>Eukaryota</taxon>
        <taxon>Metazoa</taxon>
        <taxon>Ecdysozoa</taxon>
        <taxon>Nematoda</taxon>
        <taxon>Chromadorea</taxon>
        <taxon>Rhabditida</taxon>
        <taxon>Rhabditina</taxon>
        <taxon>Diplogasteromorpha</taxon>
        <taxon>Diplogasteroidea</taxon>
        <taxon>Neodiplogasteridae</taxon>
        <taxon>Pristionchus</taxon>
    </lineage>
</organism>
<reference evidence="2" key="1">
    <citation type="submission" date="2023-10" db="EMBL/GenBank/DDBJ databases">
        <title>Genome assembly of Pristionchus species.</title>
        <authorList>
            <person name="Yoshida K."/>
            <person name="Sommer R.J."/>
        </authorList>
    </citation>
    <scope>NUCLEOTIDE SEQUENCE</scope>
    <source>
        <strain evidence="2">RS5133</strain>
    </source>
</reference>
<keyword evidence="1" id="KW-0732">Signal</keyword>
<sequence>LHSSLFILHSNLSLRWAFESPPWCCSWLYSGIIRPRHLLKPSTMFTICETRETNYLYNGALCEAHHPSLQQDLINAHPSDSTIVKEVFAYWREKTVADCTAK</sequence>